<dbReference type="EMBL" id="WHOA01000197">
    <property type="protein sequence ID" value="NOU75035.1"/>
    <property type="molecule type" value="Genomic_DNA"/>
</dbReference>
<protein>
    <submittedName>
        <fullName evidence="1">Uncharacterized protein</fullName>
    </submittedName>
</protein>
<evidence type="ECO:0000313" key="1">
    <source>
        <dbReference type="EMBL" id="NOU75035.1"/>
    </source>
</evidence>
<name>A0ABX1Y4V4_9BACL</name>
<comment type="caution">
    <text evidence="1">The sequence shown here is derived from an EMBL/GenBank/DDBJ whole genome shotgun (WGS) entry which is preliminary data.</text>
</comment>
<keyword evidence="2" id="KW-1185">Reference proteome</keyword>
<proteinExistence type="predicted"/>
<evidence type="ECO:0000313" key="2">
    <source>
        <dbReference type="Proteomes" id="UP000616779"/>
    </source>
</evidence>
<gene>
    <name evidence="1" type="ORF">GC098_27230</name>
</gene>
<dbReference type="Proteomes" id="UP000616779">
    <property type="component" value="Unassembled WGS sequence"/>
</dbReference>
<sequence length="59" mass="6863">MKLISTNPFARRRSDKQPVTGIYEIGIVRNGNNVEQPVEVKFHYEARSNRDADKLAIYR</sequence>
<dbReference type="RefSeq" id="WP_171646421.1">
    <property type="nucleotide sequence ID" value="NZ_WHOA01000197.1"/>
</dbReference>
<reference evidence="1 2" key="1">
    <citation type="submission" date="2019-10" db="EMBL/GenBank/DDBJ databases">
        <title>Description of Paenibacillus terrestris sp. nov.</title>
        <authorList>
            <person name="Carlier A."/>
            <person name="Qi S."/>
        </authorList>
    </citation>
    <scope>NUCLEOTIDE SEQUENCE [LARGE SCALE GENOMIC DNA]</scope>
    <source>
        <strain evidence="1 2">LMG 31458</strain>
    </source>
</reference>
<organism evidence="1 2">
    <name type="scientific">Paenibacillus phytorum</name>
    <dbReference type="NCBI Taxonomy" id="2654977"/>
    <lineage>
        <taxon>Bacteria</taxon>
        <taxon>Bacillati</taxon>
        <taxon>Bacillota</taxon>
        <taxon>Bacilli</taxon>
        <taxon>Bacillales</taxon>
        <taxon>Paenibacillaceae</taxon>
        <taxon>Paenibacillus</taxon>
    </lineage>
</organism>
<accession>A0ABX1Y4V4</accession>